<dbReference type="Proteomes" id="UP000829196">
    <property type="component" value="Unassembled WGS sequence"/>
</dbReference>
<accession>A0A8T3BYN4</accession>
<comment type="caution">
    <text evidence="1">The sequence shown here is derived from an EMBL/GenBank/DDBJ whole genome shotgun (WGS) entry which is preliminary data.</text>
</comment>
<dbReference type="EMBL" id="JAGYWB010000004">
    <property type="protein sequence ID" value="KAI0524462.1"/>
    <property type="molecule type" value="Genomic_DNA"/>
</dbReference>
<proteinExistence type="predicted"/>
<gene>
    <name evidence="1" type="ORF">KFK09_003832</name>
</gene>
<dbReference type="AlphaFoldDB" id="A0A8T3BYN4"/>
<sequence length="132" mass="15124">MADGDPWWCFSNDFDGMKNRRSSEERREISSFLAILTERRCSVVLRRPGMADGGSWWHFGIEAIHLKWIWAEMLFLRQTSLGIVRVCGFYTFPVSFLIDFGRISSLEVILKEGCVCSTLPFGFLGISLSFRG</sequence>
<keyword evidence="2" id="KW-1185">Reference proteome</keyword>
<evidence type="ECO:0000313" key="2">
    <source>
        <dbReference type="Proteomes" id="UP000829196"/>
    </source>
</evidence>
<evidence type="ECO:0000313" key="1">
    <source>
        <dbReference type="EMBL" id="KAI0524462.1"/>
    </source>
</evidence>
<protein>
    <submittedName>
        <fullName evidence="1">Uncharacterized protein</fullName>
    </submittedName>
</protein>
<name>A0A8T3BYN4_DENNO</name>
<reference evidence="1" key="1">
    <citation type="journal article" date="2022" name="Front. Genet.">
        <title>Chromosome-Scale Assembly of the Dendrobium nobile Genome Provides Insights Into the Molecular Mechanism of the Biosynthesis of the Medicinal Active Ingredient of Dendrobium.</title>
        <authorList>
            <person name="Xu Q."/>
            <person name="Niu S.-C."/>
            <person name="Li K.-L."/>
            <person name="Zheng P.-J."/>
            <person name="Zhang X.-J."/>
            <person name="Jia Y."/>
            <person name="Liu Y."/>
            <person name="Niu Y.-X."/>
            <person name="Yu L.-H."/>
            <person name="Chen D.-F."/>
            <person name="Zhang G.-Q."/>
        </authorList>
    </citation>
    <scope>NUCLEOTIDE SEQUENCE</scope>
    <source>
        <tissue evidence="1">Leaf</tissue>
    </source>
</reference>
<organism evidence="1 2">
    <name type="scientific">Dendrobium nobile</name>
    <name type="common">Orchid</name>
    <dbReference type="NCBI Taxonomy" id="94219"/>
    <lineage>
        <taxon>Eukaryota</taxon>
        <taxon>Viridiplantae</taxon>
        <taxon>Streptophyta</taxon>
        <taxon>Embryophyta</taxon>
        <taxon>Tracheophyta</taxon>
        <taxon>Spermatophyta</taxon>
        <taxon>Magnoliopsida</taxon>
        <taxon>Liliopsida</taxon>
        <taxon>Asparagales</taxon>
        <taxon>Orchidaceae</taxon>
        <taxon>Epidendroideae</taxon>
        <taxon>Malaxideae</taxon>
        <taxon>Dendrobiinae</taxon>
        <taxon>Dendrobium</taxon>
    </lineage>
</organism>